<dbReference type="EMBL" id="PDCK01000039">
    <property type="protein sequence ID" value="PRQ54457.1"/>
    <property type="molecule type" value="Genomic_DNA"/>
</dbReference>
<keyword evidence="3" id="KW-1185">Reference proteome</keyword>
<organism evidence="2 3">
    <name type="scientific">Rosa chinensis</name>
    <name type="common">China rose</name>
    <dbReference type="NCBI Taxonomy" id="74649"/>
    <lineage>
        <taxon>Eukaryota</taxon>
        <taxon>Viridiplantae</taxon>
        <taxon>Streptophyta</taxon>
        <taxon>Embryophyta</taxon>
        <taxon>Tracheophyta</taxon>
        <taxon>Spermatophyta</taxon>
        <taxon>Magnoliopsida</taxon>
        <taxon>eudicotyledons</taxon>
        <taxon>Gunneridae</taxon>
        <taxon>Pentapetalae</taxon>
        <taxon>rosids</taxon>
        <taxon>fabids</taxon>
        <taxon>Rosales</taxon>
        <taxon>Rosaceae</taxon>
        <taxon>Rosoideae</taxon>
        <taxon>Rosoideae incertae sedis</taxon>
        <taxon>Rosa</taxon>
    </lineage>
</organism>
<comment type="caution">
    <text evidence="2">The sequence shown here is derived from an EMBL/GenBank/DDBJ whole genome shotgun (WGS) entry which is preliminary data.</text>
</comment>
<name>A0A2P6S6Z3_ROSCH</name>
<accession>A0A2P6S6Z3</accession>
<dbReference type="AlphaFoldDB" id="A0A2P6S6Z3"/>
<sequence length="62" mass="7184">MIASEAEHRKEVEDDEEEAEQTNWISDIGIKIQSFLAFRSSSPIWVYEILLVSVLDLEMTQL</sequence>
<protein>
    <submittedName>
        <fullName evidence="2">Uncharacterized protein</fullName>
    </submittedName>
</protein>
<dbReference type="Proteomes" id="UP000238479">
    <property type="component" value="Chromosome 1"/>
</dbReference>
<feature type="compositionally biased region" description="Basic and acidic residues" evidence="1">
    <location>
        <begin position="1"/>
        <end position="12"/>
    </location>
</feature>
<proteinExistence type="predicted"/>
<reference evidence="2 3" key="1">
    <citation type="journal article" date="2018" name="Nat. Genet.">
        <title>The Rosa genome provides new insights in the design of modern roses.</title>
        <authorList>
            <person name="Bendahmane M."/>
        </authorList>
    </citation>
    <scope>NUCLEOTIDE SEQUENCE [LARGE SCALE GENOMIC DNA]</scope>
    <source>
        <strain evidence="3">cv. Old Blush</strain>
    </source>
</reference>
<dbReference type="Gramene" id="PRQ54457">
    <property type="protein sequence ID" value="PRQ54457"/>
    <property type="gene ID" value="RchiOBHm_Chr1g0313791"/>
</dbReference>
<feature type="region of interest" description="Disordered" evidence="1">
    <location>
        <begin position="1"/>
        <end position="20"/>
    </location>
</feature>
<evidence type="ECO:0000313" key="2">
    <source>
        <dbReference type="EMBL" id="PRQ54457.1"/>
    </source>
</evidence>
<gene>
    <name evidence="2" type="ORF">RchiOBHm_Chr1g0313791</name>
</gene>
<evidence type="ECO:0000313" key="3">
    <source>
        <dbReference type="Proteomes" id="UP000238479"/>
    </source>
</evidence>
<evidence type="ECO:0000256" key="1">
    <source>
        <dbReference type="SAM" id="MobiDB-lite"/>
    </source>
</evidence>